<sequence>MRLSDPTICQRLKIQIQLVGVIQDSNAEHATLHHQVLYRVQDHALDLNLPNTTGEALFMFTDNARGPAIVNIPRMITTDELSSIIPLE</sequence>
<dbReference type="EMBL" id="CP031001">
    <property type="protein sequence ID" value="QHN78966.1"/>
    <property type="molecule type" value="Genomic_DNA"/>
</dbReference>
<dbReference type="Proteomes" id="UP000464620">
    <property type="component" value="Chromosome B09"/>
</dbReference>
<evidence type="ECO:0000313" key="2">
    <source>
        <dbReference type="Proteomes" id="UP000464620"/>
    </source>
</evidence>
<dbReference type="InterPro" id="IPR053098">
    <property type="entry name" value="Petuviruses_polyprotein"/>
</dbReference>
<reference evidence="1 2" key="1">
    <citation type="submission" date="2020-01" db="EMBL/GenBank/DDBJ databases">
        <title>Genome sequence of Arachis hypogaea, cultivar Shitouqi.</title>
        <authorList>
            <person name="Zhuang W."/>
            <person name="Chen H."/>
            <person name="Varshney R."/>
            <person name="Wang D."/>
            <person name="Ming R."/>
        </authorList>
    </citation>
    <scope>NUCLEOTIDE SEQUENCE [LARGE SCALE GENOMIC DNA]</scope>
    <source>
        <tissue evidence="1">Young leaf</tissue>
    </source>
</reference>
<proteinExistence type="predicted"/>
<accession>A0A6B9VAU0</accession>
<name>A0A6B9VAU0_ARAHY</name>
<dbReference type="PANTHER" id="PTHR48435">
    <property type="entry name" value="POLYPROTEIN"/>
    <property type="match status" value="1"/>
</dbReference>
<dbReference type="AlphaFoldDB" id="A0A6B9VAU0"/>
<evidence type="ECO:0000313" key="1">
    <source>
        <dbReference type="EMBL" id="QHN78966.1"/>
    </source>
</evidence>
<organism evidence="1 2">
    <name type="scientific">Arachis hypogaea</name>
    <name type="common">Peanut</name>
    <dbReference type="NCBI Taxonomy" id="3818"/>
    <lineage>
        <taxon>Eukaryota</taxon>
        <taxon>Viridiplantae</taxon>
        <taxon>Streptophyta</taxon>
        <taxon>Embryophyta</taxon>
        <taxon>Tracheophyta</taxon>
        <taxon>Spermatophyta</taxon>
        <taxon>Magnoliopsida</taxon>
        <taxon>eudicotyledons</taxon>
        <taxon>Gunneridae</taxon>
        <taxon>Pentapetalae</taxon>
        <taxon>rosids</taxon>
        <taxon>fabids</taxon>
        <taxon>Fabales</taxon>
        <taxon>Fabaceae</taxon>
        <taxon>Papilionoideae</taxon>
        <taxon>50 kb inversion clade</taxon>
        <taxon>dalbergioids sensu lato</taxon>
        <taxon>Dalbergieae</taxon>
        <taxon>Pterocarpus clade</taxon>
        <taxon>Arachis</taxon>
    </lineage>
</organism>
<dbReference type="PANTHER" id="PTHR48435:SF1">
    <property type="entry name" value="POLYPROTEIN"/>
    <property type="match status" value="1"/>
</dbReference>
<protein>
    <submittedName>
        <fullName evidence="1">Polyprotein</fullName>
    </submittedName>
</protein>
<gene>
    <name evidence="1" type="ORF">DS421_19g666010</name>
</gene>